<keyword evidence="6" id="KW-0560">Oxidoreductase</keyword>
<dbReference type="InterPro" id="IPR002403">
    <property type="entry name" value="Cyt_P450_E_grp-IV"/>
</dbReference>
<feature type="transmembrane region" description="Helical" evidence="7">
    <location>
        <begin position="6"/>
        <end position="24"/>
    </location>
</feature>
<name>A0A5M8PVT3_9LECA</name>
<dbReference type="PROSITE" id="PS00086">
    <property type="entry name" value="CYTOCHROME_P450"/>
    <property type="match status" value="1"/>
</dbReference>
<dbReference type="Proteomes" id="UP000324767">
    <property type="component" value="Unassembled WGS sequence"/>
</dbReference>
<dbReference type="GO" id="GO:0004497">
    <property type="term" value="F:monooxygenase activity"/>
    <property type="evidence" value="ECO:0007669"/>
    <property type="project" value="UniProtKB-KW"/>
</dbReference>
<dbReference type="Pfam" id="PF00067">
    <property type="entry name" value="p450"/>
    <property type="match status" value="1"/>
</dbReference>
<comment type="similarity">
    <text evidence="2 6">Belongs to the cytochrome P450 family.</text>
</comment>
<dbReference type="EMBL" id="VXIT01000004">
    <property type="protein sequence ID" value="KAA6413159.1"/>
    <property type="molecule type" value="Genomic_DNA"/>
</dbReference>
<reference evidence="8 9" key="1">
    <citation type="submission" date="2019-09" db="EMBL/GenBank/DDBJ databases">
        <title>The hologenome of the rock-dwelling lichen Lasallia pustulata.</title>
        <authorList>
            <person name="Greshake Tzovaras B."/>
            <person name="Segers F."/>
            <person name="Bicker A."/>
            <person name="Dal Grande F."/>
            <person name="Otte J."/>
            <person name="Hankeln T."/>
            <person name="Schmitt I."/>
            <person name="Ebersberger I."/>
        </authorList>
    </citation>
    <scope>NUCLEOTIDE SEQUENCE [LARGE SCALE GENOMIC DNA]</scope>
    <source>
        <strain evidence="8">A1-1</strain>
    </source>
</reference>
<proteinExistence type="inferred from homology"/>
<evidence type="ECO:0000256" key="5">
    <source>
        <dbReference type="PIRSR" id="PIRSR602403-1"/>
    </source>
</evidence>
<comment type="caution">
    <text evidence="8">The sequence shown here is derived from an EMBL/GenBank/DDBJ whole genome shotgun (WGS) entry which is preliminary data.</text>
</comment>
<dbReference type="AlphaFoldDB" id="A0A5M8PVT3"/>
<keyword evidence="4 5" id="KW-0408">Iron</keyword>
<dbReference type="CDD" id="cd11040">
    <property type="entry name" value="CYP7_CYP8-like"/>
    <property type="match status" value="1"/>
</dbReference>
<evidence type="ECO:0000256" key="2">
    <source>
        <dbReference type="ARBA" id="ARBA00010617"/>
    </source>
</evidence>
<dbReference type="PANTHER" id="PTHR47582:SF1">
    <property type="entry name" value="P450, PUTATIVE (EUROFUNG)-RELATED"/>
    <property type="match status" value="1"/>
</dbReference>
<evidence type="ECO:0000256" key="1">
    <source>
        <dbReference type="ARBA" id="ARBA00001971"/>
    </source>
</evidence>
<keyword evidence="3 5" id="KW-0479">Metal-binding</keyword>
<dbReference type="GO" id="GO:0005506">
    <property type="term" value="F:iron ion binding"/>
    <property type="evidence" value="ECO:0007669"/>
    <property type="project" value="InterPro"/>
</dbReference>
<keyword evidence="6" id="KW-0503">Monooxygenase</keyword>
<sequence>MAATYNSIALWVLVPVLAVYFHYLRYLRVKRDCREPPVIRPTIPLIGHIIGLLRYGTDYYAIINTKQQLPVYTLEIFNTKTYVVNSLDMVAAAQRNTKTLSFNPFLLFSSKRMSQYDKAGMAVVNNNIEGAHGKWGYIPEMLDGVHHTLAPGPALDKMNHTVLDKLCPAINGLRDGETFGLQAWIRGLFTVCSLESIYGPDWTSSPELTQAFWDFERDITTLCADVFPTILAPKAYKGRQRLFDAFTEYLRKGGQERGSDLIKVRYATAVRNGLTLYHVARGETALLLGILPNVTASTFWILLYIFSRPTLLQELRTEIAHAISTSPSTPTDPTTHRIDITKLRAQCPLFVSVYQEVMRLKSTNASVRKVLADTLVADRYLFAKDAIVQMPSASIHNNAAFFGPDPKAFDPRRFIKPDHATAKGAKRPPGTFRVFGGGATLCPGRHFASTEILGSVAVMAMGFEISPAEGGKWVWPRTMDSRLMTAILGPVGDVKIRVERRKGWEGVRWGFATSLVATEVEMDTL</sequence>
<dbReference type="OrthoDB" id="1470350at2759"/>
<keyword evidence="7" id="KW-0472">Membrane</keyword>
<dbReference type="PANTHER" id="PTHR47582">
    <property type="entry name" value="P450, PUTATIVE (EUROFUNG)-RELATED"/>
    <property type="match status" value="1"/>
</dbReference>
<dbReference type="InterPro" id="IPR036396">
    <property type="entry name" value="Cyt_P450_sf"/>
</dbReference>
<evidence type="ECO:0000313" key="8">
    <source>
        <dbReference type="EMBL" id="KAA6413159.1"/>
    </source>
</evidence>
<dbReference type="InterPro" id="IPR001128">
    <property type="entry name" value="Cyt_P450"/>
</dbReference>
<evidence type="ECO:0000256" key="7">
    <source>
        <dbReference type="SAM" id="Phobius"/>
    </source>
</evidence>
<gene>
    <name evidence="8" type="ORF">FRX48_02903</name>
</gene>
<evidence type="ECO:0000256" key="6">
    <source>
        <dbReference type="RuleBase" id="RU000461"/>
    </source>
</evidence>
<evidence type="ECO:0000256" key="3">
    <source>
        <dbReference type="ARBA" id="ARBA00022723"/>
    </source>
</evidence>
<evidence type="ECO:0000256" key="4">
    <source>
        <dbReference type="ARBA" id="ARBA00023004"/>
    </source>
</evidence>
<dbReference type="Gene3D" id="1.10.630.10">
    <property type="entry name" value="Cytochrome P450"/>
    <property type="match status" value="1"/>
</dbReference>
<keyword evidence="7" id="KW-1133">Transmembrane helix</keyword>
<comment type="cofactor">
    <cofactor evidence="1 5">
        <name>heme</name>
        <dbReference type="ChEBI" id="CHEBI:30413"/>
    </cofactor>
</comment>
<feature type="transmembrane region" description="Helical" evidence="7">
    <location>
        <begin position="285"/>
        <end position="306"/>
    </location>
</feature>
<keyword evidence="5 6" id="KW-0349">Heme</keyword>
<dbReference type="GO" id="GO:0016705">
    <property type="term" value="F:oxidoreductase activity, acting on paired donors, with incorporation or reduction of molecular oxygen"/>
    <property type="evidence" value="ECO:0007669"/>
    <property type="project" value="InterPro"/>
</dbReference>
<organism evidence="8 9">
    <name type="scientific">Lasallia pustulata</name>
    <dbReference type="NCBI Taxonomy" id="136370"/>
    <lineage>
        <taxon>Eukaryota</taxon>
        <taxon>Fungi</taxon>
        <taxon>Dikarya</taxon>
        <taxon>Ascomycota</taxon>
        <taxon>Pezizomycotina</taxon>
        <taxon>Lecanoromycetes</taxon>
        <taxon>OSLEUM clade</taxon>
        <taxon>Umbilicariomycetidae</taxon>
        <taxon>Umbilicariales</taxon>
        <taxon>Umbilicariaceae</taxon>
        <taxon>Lasallia</taxon>
    </lineage>
</organism>
<dbReference type="PRINTS" id="PR00465">
    <property type="entry name" value="EP450IV"/>
</dbReference>
<dbReference type="GO" id="GO:0020037">
    <property type="term" value="F:heme binding"/>
    <property type="evidence" value="ECO:0007669"/>
    <property type="project" value="InterPro"/>
</dbReference>
<dbReference type="InterPro" id="IPR017972">
    <property type="entry name" value="Cyt_P450_CS"/>
</dbReference>
<evidence type="ECO:0000313" key="9">
    <source>
        <dbReference type="Proteomes" id="UP000324767"/>
    </source>
</evidence>
<protein>
    <recommendedName>
        <fullName evidence="10">Cytochrome P450</fullName>
    </recommendedName>
</protein>
<keyword evidence="7" id="KW-0812">Transmembrane</keyword>
<dbReference type="InterPro" id="IPR053007">
    <property type="entry name" value="CYP450_monoxygenase_sec-met"/>
</dbReference>
<feature type="binding site" description="axial binding residue" evidence="5">
    <location>
        <position position="442"/>
    </location>
    <ligand>
        <name>heme</name>
        <dbReference type="ChEBI" id="CHEBI:30413"/>
    </ligand>
    <ligandPart>
        <name>Fe</name>
        <dbReference type="ChEBI" id="CHEBI:18248"/>
    </ligandPart>
</feature>
<accession>A0A5M8PVT3</accession>
<dbReference type="SUPFAM" id="SSF48264">
    <property type="entry name" value="Cytochrome P450"/>
    <property type="match status" value="1"/>
</dbReference>
<evidence type="ECO:0008006" key="10">
    <source>
        <dbReference type="Google" id="ProtNLM"/>
    </source>
</evidence>